<evidence type="ECO:0008006" key="3">
    <source>
        <dbReference type="Google" id="ProtNLM"/>
    </source>
</evidence>
<name>A0A371EI81_MUCPR</name>
<gene>
    <name evidence="1" type="ORF">CR513_55552</name>
</gene>
<comment type="caution">
    <text evidence="1">The sequence shown here is derived from an EMBL/GenBank/DDBJ whole genome shotgun (WGS) entry which is preliminary data.</text>
</comment>
<evidence type="ECO:0000313" key="1">
    <source>
        <dbReference type="EMBL" id="RDX65762.1"/>
    </source>
</evidence>
<sequence length="70" mass="8320">MYEDSDKDLEFCWASKLLPLTQLMRKDQSFPWMEACKVSFEELKRRLTSSLVLILPNLDKSFKIYCNTSH</sequence>
<dbReference type="AlphaFoldDB" id="A0A371EI81"/>
<evidence type="ECO:0000313" key="2">
    <source>
        <dbReference type="Proteomes" id="UP000257109"/>
    </source>
</evidence>
<protein>
    <recommendedName>
        <fullName evidence="3">Reverse transcriptase/retrotransposon-derived protein RNase H-like domain-containing protein</fullName>
    </recommendedName>
</protein>
<dbReference type="SUPFAM" id="SSF56672">
    <property type="entry name" value="DNA/RNA polymerases"/>
    <property type="match status" value="1"/>
</dbReference>
<accession>A0A371EI81</accession>
<organism evidence="1 2">
    <name type="scientific">Mucuna pruriens</name>
    <name type="common">Velvet bean</name>
    <name type="synonym">Dolichos pruriens</name>
    <dbReference type="NCBI Taxonomy" id="157652"/>
    <lineage>
        <taxon>Eukaryota</taxon>
        <taxon>Viridiplantae</taxon>
        <taxon>Streptophyta</taxon>
        <taxon>Embryophyta</taxon>
        <taxon>Tracheophyta</taxon>
        <taxon>Spermatophyta</taxon>
        <taxon>Magnoliopsida</taxon>
        <taxon>eudicotyledons</taxon>
        <taxon>Gunneridae</taxon>
        <taxon>Pentapetalae</taxon>
        <taxon>rosids</taxon>
        <taxon>fabids</taxon>
        <taxon>Fabales</taxon>
        <taxon>Fabaceae</taxon>
        <taxon>Papilionoideae</taxon>
        <taxon>50 kb inversion clade</taxon>
        <taxon>NPAAA clade</taxon>
        <taxon>indigoferoid/millettioid clade</taxon>
        <taxon>Phaseoleae</taxon>
        <taxon>Mucuna</taxon>
    </lineage>
</organism>
<feature type="non-terminal residue" evidence="1">
    <location>
        <position position="1"/>
    </location>
</feature>
<dbReference type="EMBL" id="QJKJ01013747">
    <property type="protein sequence ID" value="RDX65762.1"/>
    <property type="molecule type" value="Genomic_DNA"/>
</dbReference>
<dbReference type="InterPro" id="IPR043128">
    <property type="entry name" value="Rev_trsase/Diguanyl_cyclase"/>
</dbReference>
<dbReference type="Gene3D" id="3.30.70.270">
    <property type="match status" value="1"/>
</dbReference>
<dbReference type="InterPro" id="IPR043502">
    <property type="entry name" value="DNA/RNA_pol_sf"/>
</dbReference>
<dbReference type="Proteomes" id="UP000257109">
    <property type="component" value="Unassembled WGS sequence"/>
</dbReference>
<reference evidence="1" key="1">
    <citation type="submission" date="2018-05" db="EMBL/GenBank/DDBJ databases">
        <title>Draft genome of Mucuna pruriens seed.</title>
        <authorList>
            <person name="Nnadi N.E."/>
            <person name="Vos R."/>
            <person name="Hasami M.H."/>
            <person name="Devisetty U.K."/>
            <person name="Aguiy J.C."/>
        </authorList>
    </citation>
    <scope>NUCLEOTIDE SEQUENCE [LARGE SCALE GENOMIC DNA]</scope>
    <source>
        <strain evidence="1">JCA_2017</strain>
    </source>
</reference>
<proteinExistence type="predicted"/>
<keyword evidence="2" id="KW-1185">Reference proteome</keyword>
<dbReference type="OrthoDB" id="415724at2759"/>